<dbReference type="Proteomes" id="UP000095286">
    <property type="component" value="Unplaced"/>
</dbReference>
<sequence>MNLYLKIQMYLDQTKEWILDLLALLHMTGYPPKNKIVCLGDLVDRGTFSIEVVTLLFAMKLLYPAEVVLLRGNHESDPPTWSMASSRNDLLALLHMTGYPPKNKIVCLGDLVDRGTFSIEVVTLLFAMKLLYPAEVVFEKSQTL</sequence>
<organism evidence="1 2">
    <name type="scientific">Rhabditophanes sp. KR3021</name>
    <dbReference type="NCBI Taxonomy" id="114890"/>
    <lineage>
        <taxon>Eukaryota</taxon>
        <taxon>Metazoa</taxon>
        <taxon>Ecdysozoa</taxon>
        <taxon>Nematoda</taxon>
        <taxon>Chromadorea</taxon>
        <taxon>Rhabditida</taxon>
        <taxon>Tylenchina</taxon>
        <taxon>Panagrolaimomorpha</taxon>
        <taxon>Strongyloidoidea</taxon>
        <taxon>Alloionematidae</taxon>
        <taxon>Rhabditophanes</taxon>
    </lineage>
</organism>
<evidence type="ECO:0000313" key="1">
    <source>
        <dbReference type="Proteomes" id="UP000095286"/>
    </source>
</evidence>
<name>A0AC35U1D6_9BILA</name>
<accession>A0AC35U1D6</accession>
<evidence type="ECO:0000313" key="2">
    <source>
        <dbReference type="WBParaSite" id="RSKR_0000655300.1"/>
    </source>
</evidence>
<reference evidence="2" key="1">
    <citation type="submission" date="2016-11" db="UniProtKB">
        <authorList>
            <consortium name="WormBaseParasite"/>
        </authorList>
    </citation>
    <scope>IDENTIFICATION</scope>
    <source>
        <strain evidence="2">KR3021</strain>
    </source>
</reference>
<proteinExistence type="predicted"/>
<protein>
    <submittedName>
        <fullName evidence="2">SER_THR_PHOSPHATASE domain-containing protein</fullName>
    </submittedName>
</protein>
<dbReference type="WBParaSite" id="RSKR_0000655300.1">
    <property type="protein sequence ID" value="RSKR_0000655300.1"/>
    <property type="gene ID" value="RSKR_0000655300"/>
</dbReference>